<dbReference type="InterPro" id="IPR036884">
    <property type="entry name" value="2Fe-2S-bd_dom_sf"/>
</dbReference>
<dbReference type="Proteomes" id="UP000321638">
    <property type="component" value="Unassembled WGS sequence"/>
</dbReference>
<keyword evidence="2" id="KW-0479">Metal-binding</keyword>
<dbReference type="PANTHER" id="PTHR44379">
    <property type="entry name" value="OXIDOREDUCTASE WITH IRON-SULFUR SUBUNIT"/>
    <property type="match status" value="1"/>
</dbReference>
<keyword evidence="9" id="KW-1185">Reference proteome</keyword>
<evidence type="ECO:0000256" key="1">
    <source>
        <dbReference type="ARBA" id="ARBA00022714"/>
    </source>
</evidence>
<dbReference type="SUPFAM" id="SSF54292">
    <property type="entry name" value="2Fe-2S ferredoxin-like"/>
    <property type="match status" value="1"/>
</dbReference>
<dbReference type="InterPro" id="IPR002888">
    <property type="entry name" value="2Fe-2S-bd"/>
</dbReference>
<dbReference type="PROSITE" id="PS00197">
    <property type="entry name" value="2FE2S_FER_1"/>
    <property type="match status" value="1"/>
</dbReference>
<dbReference type="GO" id="GO:0046872">
    <property type="term" value="F:metal ion binding"/>
    <property type="evidence" value="ECO:0007669"/>
    <property type="project" value="UniProtKB-KW"/>
</dbReference>
<accession>A0A5C8PSN2</accession>
<dbReference type="InterPro" id="IPR051452">
    <property type="entry name" value="Diverse_Oxidoreductases"/>
</dbReference>
<evidence type="ECO:0000256" key="6">
    <source>
        <dbReference type="SAM" id="MobiDB-lite"/>
    </source>
</evidence>
<dbReference type="Pfam" id="PF01799">
    <property type="entry name" value="Fer2_2"/>
    <property type="match status" value="1"/>
</dbReference>
<keyword evidence="4" id="KW-0408">Iron</keyword>
<feature type="domain" description="2Fe-2S ferredoxin-type" evidence="7">
    <location>
        <begin position="26"/>
        <end position="102"/>
    </location>
</feature>
<dbReference type="EMBL" id="VDUZ01000006">
    <property type="protein sequence ID" value="TXL78712.1"/>
    <property type="molecule type" value="Genomic_DNA"/>
</dbReference>
<evidence type="ECO:0000313" key="8">
    <source>
        <dbReference type="EMBL" id="TXL78712.1"/>
    </source>
</evidence>
<comment type="caution">
    <text evidence="8">The sequence shown here is derived from an EMBL/GenBank/DDBJ whole genome shotgun (WGS) entry which is preliminary data.</text>
</comment>
<dbReference type="Pfam" id="PF00111">
    <property type="entry name" value="Fer2"/>
    <property type="match status" value="1"/>
</dbReference>
<evidence type="ECO:0000256" key="5">
    <source>
        <dbReference type="ARBA" id="ARBA00023014"/>
    </source>
</evidence>
<dbReference type="InterPro" id="IPR006058">
    <property type="entry name" value="2Fe2S_fd_BS"/>
</dbReference>
<keyword evidence="5" id="KW-0411">Iron-sulfur</keyword>
<sequence>MAASAQQGADREARRVIDSSRHHGNHRRRLCVNGQAHDVDIPDNTTLAVVLRDMLALTGTKVACNQAACGACTVLLDGRPVFSCHLLAAQVGDRPVRTVEALADGMTLHPLQAAFIEHDALQCGFCTPGMLMAIMGAGSGMADRDDVVRAISGNLCRCGAYPHIIDAVLSCRGRAAP</sequence>
<keyword evidence="3" id="KW-0560">Oxidoreductase</keyword>
<evidence type="ECO:0000256" key="3">
    <source>
        <dbReference type="ARBA" id="ARBA00023002"/>
    </source>
</evidence>
<dbReference type="GO" id="GO:0016491">
    <property type="term" value="F:oxidoreductase activity"/>
    <property type="evidence" value="ECO:0007669"/>
    <property type="project" value="UniProtKB-KW"/>
</dbReference>
<reference evidence="8 9" key="1">
    <citation type="submission" date="2019-06" db="EMBL/GenBank/DDBJ databases">
        <title>New taxonomy in bacterial strain CC-CFT640, isolated from vineyard.</title>
        <authorList>
            <person name="Lin S.-Y."/>
            <person name="Tsai C.-F."/>
            <person name="Young C.-C."/>
        </authorList>
    </citation>
    <scope>NUCLEOTIDE SEQUENCE [LARGE SCALE GENOMIC DNA]</scope>
    <source>
        <strain evidence="8 9">CC-CFT640</strain>
    </source>
</reference>
<dbReference type="OrthoDB" id="7375656at2"/>
<dbReference type="PROSITE" id="PS51085">
    <property type="entry name" value="2FE2S_FER_2"/>
    <property type="match status" value="1"/>
</dbReference>
<keyword evidence="1" id="KW-0001">2Fe-2S</keyword>
<dbReference type="InterPro" id="IPR036010">
    <property type="entry name" value="2Fe-2S_ferredoxin-like_sf"/>
</dbReference>
<dbReference type="InterPro" id="IPR012675">
    <property type="entry name" value="Beta-grasp_dom_sf"/>
</dbReference>
<protein>
    <submittedName>
        <fullName evidence="8">(2Fe-2S)-binding protein</fullName>
    </submittedName>
</protein>
<dbReference type="Gene3D" id="1.10.150.120">
    <property type="entry name" value="[2Fe-2S]-binding domain"/>
    <property type="match status" value="1"/>
</dbReference>
<gene>
    <name evidence="8" type="ORF">FHP25_06865</name>
</gene>
<dbReference type="SUPFAM" id="SSF47741">
    <property type="entry name" value="CO dehydrogenase ISP C-domain like"/>
    <property type="match status" value="1"/>
</dbReference>
<dbReference type="GO" id="GO:0051537">
    <property type="term" value="F:2 iron, 2 sulfur cluster binding"/>
    <property type="evidence" value="ECO:0007669"/>
    <property type="project" value="UniProtKB-KW"/>
</dbReference>
<evidence type="ECO:0000256" key="4">
    <source>
        <dbReference type="ARBA" id="ARBA00023004"/>
    </source>
</evidence>
<feature type="region of interest" description="Disordered" evidence="6">
    <location>
        <begin position="1"/>
        <end position="29"/>
    </location>
</feature>
<dbReference type="InterPro" id="IPR001041">
    <property type="entry name" value="2Fe-2S_ferredoxin-type"/>
</dbReference>
<evidence type="ECO:0000259" key="7">
    <source>
        <dbReference type="PROSITE" id="PS51085"/>
    </source>
</evidence>
<dbReference type="Gene3D" id="3.10.20.30">
    <property type="match status" value="1"/>
</dbReference>
<evidence type="ECO:0000256" key="2">
    <source>
        <dbReference type="ARBA" id="ARBA00022723"/>
    </source>
</evidence>
<evidence type="ECO:0000313" key="9">
    <source>
        <dbReference type="Proteomes" id="UP000321638"/>
    </source>
</evidence>
<dbReference type="AlphaFoldDB" id="A0A5C8PSN2"/>
<dbReference type="CDD" id="cd00207">
    <property type="entry name" value="fer2"/>
    <property type="match status" value="1"/>
</dbReference>
<name>A0A5C8PSN2_9HYPH</name>
<organism evidence="8 9">
    <name type="scientific">Vineibacter terrae</name>
    <dbReference type="NCBI Taxonomy" id="2586908"/>
    <lineage>
        <taxon>Bacteria</taxon>
        <taxon>Pseudomonadati</taxon>
        <taxon>Pseudomonadota</taxon>
        <taxon>Alphaproteobacteria</taxon>
        <taxon>Hyphomicrobiales</taxon>
        <taxon>Vineibacter</taxon>
    </lineage>
</organism>
<feature type="compositionally biased region" description="Basic and acidic residues" evidence="6">
    <location>
        <begin position="9"/>
        <end position="21"/>
    </location>
</feature>
<dbReference type="PANTHER" id="PTHR44379:SF8">
    <property type="entry name" value="XANTHINE DEHYDROGENASE IRON-SULFUR-BINDING SUBUNIT XDHC-RELATED"/>
    <property type="match status" value="1"/>
</dbReference>
<proteinExistence type="predicted"/>